<dbReference type="OrthoDB" id="7861871at2759"/>
<gene>
    <name evidence="3" type="primary">LOC108086280</name>
</gene>
<feature type="compositionally biased region" description="Basic and acidic residues" evidence="1">
    <location>
        <begin position="669"/>
        <end position="680"/>
    </location>
</feature>
<feature type="region of interest" description="Disordered" evidence="1">
    <location>
        <begin position="878"/>
        <end position="922"/>
    </location>
</feature>
<feature type="region of interest" description="Disordered" evidence="1">
    <location>
        <begin position="774"/>
        <end position="804"/>
    </location>
</feature>
<feature type="compositionally biased region" description="Basic and acidic residues" evidence="1">
    <location>
        <begin position="726"/>
        <end position="735"/>
    </location>
</feature>
<feature type="region of interest" description="Disordered" evidence="1">
    <location>
        <begin position="80"/>
        <end position="102"/>
    </location>
</feature>
<reference evidence="3" key="1">
    <citation type="submission" date="2025-08" db="UniProtKB">
        <authorList>
            <consortium name="RefSeq"/>
        </authorList>
    </citation>
    <scope>IDENTIFICATION</scope>
    <source>
        <strain evidence="3">14028-0561.14</strain>
        <tissue evidence="3">Whole fly</tissue>
    </source>
</reference>
<evidence type="ECO:0000256" key="1">
    <source>
        <dbReference type="SAM" id="MobiDB-lite"/>
    </source>
</evidence>
<feature type="region of interest" description="Disordered" evidence="1">
    <location>
        <begin position="530"/>
        <end position="692"/>
    </location>
</feature>
<organism evidence="2 3">
    <name type="scientific">Drosophila kikkawai</name>
    <name type="common">Fruit fly</name>
    <dbReference type="NCBI Taxonomy" id="30033"/>
    <lineage>
        <taxon>Eukaryota</taxon>
        <taxon>Metazoa</taxon>
        <taxon>Ecdysozoa</taxon>
        <taxon>Arthropoda</taxon>
        <taxon>Hexapoda</taxon>
        <taxon>Insecta</taxon>
        <taxon>Pterygota</taxon>
        <taxon>Neoptera</taxon>
        <taxon>Endopterygota</taxon>
        <taxon>Diptera</taxon>
        <taxon>Brachycera</taxon>
        <taxon>Muscomorpha</taxon>
        <taxon>Ephydroidea</taxon>
        <taxon>Drosophilidae</taxon>
        <taxon>Drosophila</taxon>
        <taxon>Sophophora</taxon>
    </lineage>
</organism>
<feature type="compositionally biased region" description="Polar residues" evidence="1">
    <location>
        <begin position="736"/>
        <end position="748"/>
    </location>
</feature>
<feature type="compositionally biased region" description="Acidic residues" evidence="1">
    <location>
        <begin position="902"/>
        <end position="912"/>
    </location>
</feature>
<dbReference type="RefSeq" id="XP_017038657.1">
    <property type="nucleotide sequence ID" value="XM_017183168.3"/>
</dbReference>
<dbReference type="Proteomes" id="UP001652661">
    <property type="component" value="Chromosome 3L"/>
</dbReference>
<dbReference type="GeneID" id="108086280"/>
<keyword evidence="2" id="KW-1185">Reference proteome</keyword>
<feature type="region of interest" description="Disordered" evidence="1">
    <location>
        <begin position="715"/>
        <end position="754"/>
    </location>
</feature>
<feature type="compositionally biased region" description="Basic and acidic residues" evidence="1">
    <location>
        <begin position="782"/>
        <end position="792"/>
    </location>
</feature>
<dbReference type="AlphaFoldDB" id="A0A6P4JAY8"/>
<feature type="region of interest" description="Disordered" evidence="1">
    <location>
        <begin position="337"/>
        <end position="405"/>
    </location>
</feature>
<feature type="compositionally biased region" description="Basic and acidic residues" evidence="1">
    <location>
        <begin position="548"/>
        <end position="558"/>
    </location>
</feature>
<feature type="compositionally biased region" description="Polar residues" evidence="1">
    <location>
        <begin position="559"/>
        <end position="581"/>
    </location>
</feature>
<protein>
    <submittedName>
        <fullName evidence="3">Uncharacterized protein</fullName>
    </submittedName>
</protein>
<feature type="compositionally biased region" description="Polar residues" evidence="1">
    <location>
        <begin position="459"/>
        <end position="495"/>
    </location>
</feature>
<sequence length="1142" mass="126728">MCYPCRCPRRSISCHGGETCCPRPYCHQRSCSTGNSRVIFPGEFQKFSDMIPPSFLVTEPKCRNVKKKSNCANQASKVVKDSDCGDKGQRSKSCDPEEPRCPEELGLSGEPGFSRGLGTGLVDCCQPTDMPWYETNCMPSQPQWVDYGCPGPVCCPIDRQGFNSELRAAGLPSKRSPPFNPCTGQVYQCANPQMVEGNPNAIGQTYNQICQGVNICFSPANTCFQFTPCNFGGANSDEANQNQPYYQFCQCANMGPGPGTPSSEDPSSLSPQGDNRSKDHRKGKERREQSVAKATKNQRHQYNQNNCEEGGNLNEANRNQANNRFYQGVNNGLGPPNPYYLYNGGDGTLGPSSEHPRSAPQGDSRSKDHRKRKEMREGNVAKSTKSRQGPTASQRHQYNQDNCEEGGDLNEANRYQAYYQYCQGVNLGLNPANPYYLYNGGDGTPGPSPQHPRSSPQPDNISKSQRSVAKATNASQRQQYNQENCEEGTQSNDFNRGQIYKDPRQVCQHPTYSGQVSQGGKRLAYQEKISETREVPRSNHHNRYNSQDCREETIDRRQNPQAQQSGRVSHQNPTAGHVSQTKRIELRDASRSRSQNLRKESIDPRKSPQTNSPVNRVPRSTHRSKSLEPRTESRGDNLARKPQPSRSGTISSDRVPRADARSRSLGKQNESRDHPSKNKPESNLNFYKQNVGMNFGPSNEHYIANYTPPDPIYTTTLDSTLCDSGSPRERNESKRGNTTRNYGQSRQESLPEYQPTCGAPYNLRFNPTIQYSNQCYSPPSPEKLRTTKEKTHNLPSNDRSQLLNRSRETGQFYDLQMPKETFNQQPVSAKKCMCKPTLSEILANEISSQPHVLLLKKRLNKCPAEQQGSGHVLMLKKQMDGQKKSPAEQQSSEPQEKCSYDYQEDDCSSSDTEEPKNSPCTEKPVNCPCKEEANYCKNGAGVDAAMSAGCTNRCGWMTCPNPWPCCCGRFNGPCNSSFIGPCKSSFIGPCNSTFLGPCNGPCNGPWNRPRSGPCNGHLCYYGNCCSGCGNCCNYRCNPCGGCFCQPSAGPAKTGKDSGKSKEKQEGNRTFHSRRLGGTAGNNRTYSSLRPTSTFGNFIPAHPTMQGYFPTPPPQYISPYSGHWQAGEVLLNPMFSNQNTLDS</sequence>
<accession>A0A6P4JAY8</accession>
<feature type="region of interest" description="Disordered" evidence="1">
    <location>
        <begin position="257"/>
        <end position="316"/>
    </location>
</feature>
<feature type="compositionally biased region" description="Basic and acidic residues" evidence="1">
    <location>
        <begin position="625"/>
        <end position="639"/>
    </location>
</feature>
<feature type="compositionally biased region" description="Polar residues" evidence="1">
    <location>
        <begin position="381"/>
        <end position="401"/>
    </location>
</feature>
<evidence type="ECO:0000313" key="3">
    <source>
        <dbReference type="RefSeq" id="XP_017038657.1"/>
    </source>
</evidence>
<feature type="region of interest" description="Disordered" evidence="1">
    <location>
        <begin position="1051"/>
        <end position="1085"/>
    </location>
</feature>
<feature type="compositionally biased region" description="Basic and acidic residues" evidence="1">
    <location>
        <begin position="582"/>
        <end position="606"/>
    </location>
</feature>
<feature type="compositionally biased region" description="Basic and acidic residues" evidence="1">
    <location>
        <begin position="1053"/>
        <end position="1068"/>
    </location>
</feature>
<proteinExistence type="predicted"/>
<evidence type="ECO:0000313" key="2">
    <source>
        <dbReference type="Proteomes" id="UP001652661"/>
    </source>
</evidence>
<feature type="compositionally biased region" description="Polar residues" evidence="1">
    <location>
        <begin position="260"/>
        <end position="274"/>
    </location>
</feature>
<feature type="region of interest" description="Disordered" evidence="1">
    <location>
        <begin position="438"/>
        <end position="497"/>
    </location>
</feature>
<name>A0A6P4JAY8_DROKI</name>
<feature type="compositionally biased region" description="Polar residues" evidence="1">
    <location>
        <begin position="681"/>
        <end position="692"/>
    </location>
</feature>
<feature type="compositionally biased region" description="Polar residues" evidence="1">
    <location>
        <begin position="793"/>
        <end position="804"/>
    </location>
</feature>